<dbReference type="PRINTS" id="PR01506">
    <property type="entry name" value="TATBPROTEIN"/>
</dbReference>
<evidence type="ECO:0000256" key="2">
    <source>
        <dbReference type="ARBA" id="ARBA00022448"/>
    </source>
</evidence>
<accession>A0AAJ1U4T1</accession>
<protein>
    <submittedName>
        <fullName evidence="9">Sec-independent protein translocase protein TatB</fullName>
    </submittedName>
</protein>
<dbReference type="EMBL" id="JAUTAN010000001">
    <property type="protein sequence ID" value="MDQ1105148.1"/>
    <property type="molecule type" value="Genomic_DNA"/>
</dbReference>
<evidence type="ECO:0000313" key="9">
    <source>
        <dbReference type="EMBL" id="MDQ1105148.1"/>
    </source>
</evidence>
<keyword evidence="7" id="KW-0472">Membrane</keyword>
<dbReference type="RefSeq" id="WP_307201102.1">
    <property type="nucleotide sequence ID" value="NZ_JAUTAN010000001.1"/>
</dbReference>
<evidence type="ECO:0000256" key="7">
    <source>
        <dbReference type="ARBA" id="ARBA00023136"/>
    </source>
</evidence>
<evidence type="ECO:0000313" key="10">
    <source>
        <dbReference type="Proteomes" id="UP001239215"/>
    </source>
</evidence>
<evidence type="ECO:0000256" key="6">
    <source>
        <dbReference type="ARBA" id="ARBA00023010"/>
    </source>
</evidence>
<dbReference type="AlphaFoldDB" id="A0AAJ1U4T1"/>
<dbReference type="Gene3D" id="1.20.5.3310">
    <property type="match status" value="1"/>
</dbReference>
<dbReference type="InterPro" id="IPR003369">
    <property type="entry name" value="TatA/B/E"/>
</dbReference>
<proteinExistence type="predicted"/>
<dbReference type="Proteomes" id="UP001239215">
    <property type="component" value="Unassembled WGS sequence"/>
</dbReference>
<reference evidence="9" key="1">
    <citation type="submission" date="2023-07" db="EMBL/GenBank/DDBJ databases">
        <title>Functional and genomic diversity of the sorghum phyllosphere microbiome.</title>
        <authorList>
            <person name="Shade A."/>
        </authorList>
    </citation>
    <scope>NUCLEOTIDE SEQUENCE</scope>
    <source>
        <strain evidence="9">SORGH_AS_1067</strain>
    </source>
</reference>
<dbReference type="Pfam" id="PF02416">
    <property type="entry name" value="TatA_B_E"/>
    <property type="match status" value="1"/>
</dbReference>
<keyword evidence="5" id="KW-1133">Transmembrane helix</keyword>
<gene>
    <name evidence="9" type="ORF">QE405_002432</name>
</gene>
<comment type="caution">
    <text evidence="9">The sequence shown here is derived from an EMBL/GenBank/DDBJ whole genome shotgun (WGS) entry which is preliminary data.</text>
</comment>
<evidence type="ECO:0000256" key="3">
    <source>
        <dbReference type="ARBA" id="ARBA00022692"/>
    </source>
</evidence>
<name>A0AAJ1U4T1_9ACTN</name>
<evidence type="ECO:0000256" key="4">
    <source>
        <dbReference type="ARBA" id="ARBA00022927"/>
    </source>
</evidence>
<sequence>MFGLTFEKLFVVAVVAGVLIGPQRLPAYAHQVRATVRGFRAFVEASRARAQVELGDVLTRAEWEALDLRQYDPRRIVRDALDGAPAVTPTPADPDGSVEDAARAELVEQASRVRPGQRFLVAGSAAHPRRVAIASLPHDDPRRLAAEGLPEPPGDGAVVDAEEEG</sequence>
<keyword evidence="3" id="KW-0812">Transmembrane</keyword>
<keyword evidence="6" id="KW-0811">Translocation</keyword>
<evidence type="ECO:0000256" key="5">
    <source>
        <dbReference type="ARBA" id="ARBA00022989"/>
    </source>
</evidence>
<feature type="region of interest" description="Disordered" evidence="8">
    <location>
        <begin position="135"/>
        <end position="165"/>
    </location>
</feature>
<keyword evidence="4" id="KW-0653">Protein transport</keyword>
<organism evidence="9 10">
    <name type="scientific">Nocardioides zeae</name>
    <dbReference type="NCBI Taxonomy" id="1457234"/>
    <lineage>
        <taxon>Bacteria</taxon>
        <taxon>Bacillati</taxon>
        <taxon>Actinomycetota</taxon>
        <taxon>Actinomycetes</taxon>
        <taxon>Propionibacteriales</taxon>
        <taxon>Nocardioidaceae</taxon>
        <taxon>Nocardioides</taxon>
    </lineage>
</organism>
<keyword evidence="2" id="KW-0813">Transport</keyword>
<evidence type="ECO:0000256" key="8">
    <source>
        <dbReference type="SAM" id="MobiDB-lite"/>
    </source>
</evidence>
<evidence type="ECO:0000256" key="1">
    <source>
        <dbReference type="ARBA" id="ARBA00004167"/>
    </source>
</evidence>
<comment type="subcellular location">
    <subcellularLocation>
        <location evidence="1">Membrane</location>
        <topology evidence="1">Single-pass membrane protein</topology>
    </subcellularLocation>
</comment>